<protein>
    <recommendedName>
        <fullName evidence="5">DUF1499 domain-containing protein</fullName>
    </recommendedName>
</protein>
<feature type="signal peptide" evidence="2">
    <location>
        <begin position="1"/>
        <end position="26"/>
    </location>
</feature>
<accession>A0ABS0AR17</accession>
<comment type="caution">
    <text evidence="3">The sequence shown here is derived from an EMBL/GenBank/DDBJ whole genome shotgun (WGS) entry which is preliminary data.</text>
</comment>
<name>A0ABS0AR17_9GAMM</name>
<feature type="chain" id="PRO_5046462909" description="DUF1499 domain-containing protein" evidence="2">
    <location>
        <begin position="27"/>
        <end position="171"/>
    </location>
</feature>
<organism evidence="3 4">
    <name type="scientific">Alloalcanivorax profundimaris</name>
    <dbReference type="NCBI Taxonomy" id="2735259"/>
    <lineage>
        <taxon>Bacteria</taxon>
        <taxon>Pseudomonadati</taxon>
        <taxon>Pseudomonadota</taxon>
        <taxon>Gammaproteobacteria</taxon>
        <taxon>Oceanospirillales</taxon>
        <taxon>Alcanivoracaceae</taxon>
        <taxon>Alloalcanivorax</taxon>
    </lineage>
</organism>
<evidence type="ECO:0000313" key="4">
    <source>
        <dbReference type="Proteomes" id="UP000662703"/>
    </source>
</evidence>
<proteinExistence type="predicted"/>
<dbReference type="Proteomes" id="UP000662703">
    <property type="component" value="Unassembled WGS sequence"/>
</dbReference>
<feature type="region of interest" description="Disordered" evidence="1">
    <location>
        <begin position="27"/>
        <end position="46"/>
    </location>
</feature>
<dbReference type="Pfam" id="PF07386">
    <property type="entry name" value="DUF1499"/>
    <property type="match status" value="1"/>
</dbReference>
<dbReference type="EMBL" id="ARXX01000025">
    <property type="protein sequence ID" value="MBF5056577.1"/>
    <property type="molecule type" value="Genomic_DNA"/>
</dbReference>
<sequence>MIRTAINRLATAFILALALAASGCQSDPEAPAAETAEKSHTMTDTRLLAPCPSSPNCVSSLADDERHRVAPLPGAGHREASLALLKDTLGELPRVRFEAVGPARLQARFTTRVMRFVDDVTFYVHEDGVIEVRSASRLGYWDLGANRRRVEDLRERLSRRLEPEAGQEQAS</sequence>
<dbReference type="PROSITE" id="PS51257">
    <property type="entry name" value="PROKAR_LIPOPROTEIN"/>
    <property type="match status" value="1"/>
</dbReference>
<keyword evidence="2" id="KW-0732">Signal</keyword>
<keyword evidence="4" id="KW-1185">Reference proteome</keyword>
<dbReference type="PANTHER" id="PTHR34801">
    <property type="entry name" value="EXPRESSED PROTEIN"/>
    <property type="match status" value="1"/>
</dbReference>
<evidence type="ECO:0000256" key="1">
    <source>
        <dbReference type="SAM" id="MobiDB-lite"/>
    </source>
</evidence>
<gene>
    <name evidence="3" type="ORF">Y5W_01871</name>
</gene>
<evidence type="ECO:0000313" key="3">
    <source>
        <dbReference type="EMBL" id="MBF5056577.1"/>
    </source>
</evidence>
<reference evidence="3 4" key="1">
    <citation type="submission" date="2012-09" db="EMBL/GenBank/DDBJ databases">
        <title>Genome Sequence of alkane-degrading Bacterium Alcanivorax sp. 521-1.</title>
        <authorList>
            <person name="Lai Q."/>
            <person name="Shao Z."/>
        </authorList>
    </citation>
    <scope>NUCLEOTIDE SEQUENCE [LARGE SCALE GENOMIC DNA]</scope>
    <source>
        <strain evidence="3 4">521-1</strain>
    </source>
</reference>
<dbReference type="InterPro" id="IPR010865">
    <property type="entry name" value="DUF1499"/>
</dbReference>
<dbReference type="RefSeq" id="WP_260549862.1">
    <property type="nucleotide sequence ID" value="NZ_ARXX01000025.1"/>
</dbReference>
<evidence type="ECO:0000256" key="2">
    <source>
        <dbReference type="SAM" id="SignalP"/>
    </source>
</evidence>
<evidence type="ECO:0008006" key="5">
    <source>
        <dbReference type="Google" id="ProtNLM"/>
    </source>
</evidence>
<dbReference type="PANTHER" id="PTHR34801:SF6">
    <property type="entry name" value="SLL1620 PROTEIN"/>
    <property type="match status" value="1"/>
</dbReference>